<dbReference type="Gene3D" id="3.30.1490.20">
    <property type="entry name" value="ATP-grasp fold, A domain"/>
    <property type="match status" value="1"/>
</dbReference>
<dbReference type="EMBL" id="CP021748">
    <property type="protein sequence ID" value="ARX80668.1"/>
    <property type="molecule type" value="Genomic_DNA"/>
</dbReference>
<feature type="domain" description="ATP-grasp" evidence="6">
    <location>
        <begin position="109"/>
        <end position="301"/>
    </location>
</feature>
<evidence type="ECO:0000256" key="5">
    <source>
        <dbReference type="SAM" id="MobiDB-lite"/>
    </source>
</evidence>
<dbReference type="Gene3D" id="3.30.470.20">
    <property type="entry name" value="ATP-grasp fold, B domain"/>
    <property type="match status" value="1"/>
</dbReference>
<feature type="compositionally biased region" description="Low complexity" evidence="5">
    <location>
        <begin position="343"/>
        <end position="366"/>
    </location>
</feature>
<evidence type="ECO:0000256" key="3">
    <source>
        <dbReference type="ARBA" id="ARBA00022840"/>
    </source>
</evidence>
<dbReference type="RefSeq" id="WP_203348011.1">
    <property type="nucleotide sequence ID" value="NZ_CP021748.1"/>
</dbReference>
<dbReference type="AlphaFoldDB" id="A0A1Z1W2M0"/>
<evidence type="ECO:0000313" key="7">
    <source>
        <dbReference type="EMBL" id="ARX80668.1"/>
    </source>
</evidence>
<protein>
    <submittedName>
        <fullName evidence="7">Carboxylate--amine ligase</fullName>
    </submittedName>
</protein>
<proteinExistence type="predicted"/>
<keyword evidence="1 7" id="KW-0436">Ligase</keyword>
<gene>
    <name evidence="7" type="ORF">SMD44_00066</name>
</gene>
<dbReference type="PANTHER" id="PTHR43585">
    <property type="entry name" value="FUMIPYRROLE BIOSYNTHESIS PROTEIN C"/>
    <property type="match status" value="1"/>
</dbReference>
<dbReference type="InterPro" id="IPR052032">
    <property type="entry name" value="ATP-dep_AA_Ligase"/>
</dbReference>
<evidence type="ECO:0000313" key="8">
    <source>
        <dbReference type="Proteomes" id="UP000195880"/>
    </source>
</evidence>
<keyword evidence="3 4" id="KW-0067">ATP-binding</keyword>
<evidence type="ECO:0000256" key="2">
    <source>
        <dbReference type="ARBA" id="ARBA00022741"/>
    </source>
</evidence>
<dbReference type="KEGG" id="salf:SMD44_00066"/>
<evidence type="ECO:0000256" key="4">
    <source>
        <dbReference type="PROSITE-ProRule" id="PRU00409"/>
    </source>
</evidence>
<dbReference type="PROSITE" id="PS50975">
    <property type="entry name" value="ATP_GRASP"/>
    <property type="match status" value="1"/>
</dbReference>
<dbReference type="PANTHER" id="PTHR43585:SF2">
    <property type="entry name" value="ATP-GRASP ENZYME FSQD"/>
    <property type="match status" value="1"/>
</dbReference>
<dbReference type="GO" id="GO:0046872">
    <property type="term" value="F:metal ion binding"/>
    <property type="evidence" value="ECO:0007669"/>
    <property type="project" value="InterPro"/>
</dbReference>
<dbReference type="InterPro" id="IPR013815">
    <property type="entry name" value="ATP_grasp_subdomain_1"/>
</dbReference>
<name>A0A1Z1W2M0_9ACTN</name>
<dbReference type="GO" id="GO:0016874">
    <property type="term" value="F:ligase activity"/>
    <property type="evidence" value="ECO:0007669"/>
    <property type="project" value="UniProtKB-KW"/>
</dbReference>
<evidence type="ECO:0000259" key="6">
    <source>
        <dbReference type="PROSITE" id="PS50975"/>
    </source>
</evidence>
<organism evidence="7 8">
    <name type="scientific">Streptomyces alboflavus</name>
    <dbReference type="NCBI Taxonomy" id="67267"/>
    <lineage>
        <taxon>Bacteria</taxon>
        <taxon>Bacillati</taxon>
        <taxon>Actinomycetota</taxon>
        <taxon>Actinomycetes</taxon>
        <taxon>Kitasatosporales</taxon>
        <taxon>Streptomycetaceae</taxon>
        <taxon>Streptomyces</taxon>
    </lineage>
</organism>
<dbReference type="Proteomes" id="UP000195880">
    <property type="component" value="Chromosome"/>
</dbReference>
<reference evidence="7 8" key="1">
    <citation type="submission" date="2017-05" db="EMBL/GenBank/DDBJ databases">
        <title>Streptomyces alboflavus Genome sequencing and assembly.</title>
        <authorList>
            <person name="Wang Y."/>
            <person name="Du B."/>
            <person name="Ding Y."/>
            <person name="Liu H."/>
            <person name="Hou Q."/>
            <person name="Liu K."/>
            <person name="Wang C."/>
            <person name="Yao L."/>
        </authorList>
    </citation>
    <scope>NUCLEOTIDE SEQUENCE [LARGE SCALE GENOMIC DNA]</scope>
    <source>
        <strain evidence="7 8">MDJK44</strain>
    </source>
</reference>
<dbReference type="SUPFAM" id="SSF56059">
    <property type="entry name" value="Glutathione synthetase ATP-binding domain-like"/>
    <property type="match status" value="1"/>
</dbReference>
<evidence type="ECO:0000256" key="1">
    <source>
        <dbReference type="ARBA" id="ARBA00022598"/>
    </source>
</evidence>
<keyword evidence="8" id="KW-1185">Reference proteome</keyword>
<accession>A0A1Z1W2M0</accession>
<dbReference type="Gene3D" id="3.40.50.20">
    <property type="match status" value="1"/>
</dbReference>
<keyword evidence="2 4" id="KW-0547">Nucleotide-binding</keyword>
<feature type="region of interest" description="Disordered" evidence="5">
    <location>
        <begin position="316"/>
        <end position="372"/>
    </location>
</feature>
<dbReference type="GO" id="GO:0005524">
    <property type="term" value="F:ATP binding"/>
    <property type="evidence" value="ECO:0007669"/>
    <property type="project" value="UniProtKB-UniRule"/>
</dbReference>
<dbReference type="InterPro" id="IPR011761">
    <property type="entry name" value="ATP-grasp"/>
</dbReference>
<sequence>MILVLISPRQAGLPFAQWLPEEAGRLVAVTADGAPVGEGFTEVVTVPDYTDDDAVLTAAREAARRHRPRAVLALAEADVERAALLRRELALPGLDSTAAAAYRDKVLMKQYASAAGLPVPAFAPVASVDDITDFMAVRPGRVVVKPRSGSGSTGVHVLDAPGQADALAEQVAGGSYEVEEFIDGTLHHVDVFRAEGEPVAAVASRYTGAGCLTHWEDAPLGSRNLDPADPLHERLVRETWRLIDALPSPDTLCAHAEFFVTDSGRIVLCEVAARIGGGPIPAMLRHILGTDPRELWARVECGLPVALDAVRNHARTAPAPPSAASRRSTAGSCGCPNRRPARRTSSSTPGSATTGAGSATGCASPAISSPPG</sequence>